<evidence type="ECO:0000259" key="2">
    <source>
        <dbReference type="PROSITE" id="PS50975"/>
    </source>
</evidence>
<feature type="domain" description="ATP-grasp" evidence="2">
    <location>
        <begin position="94"/>
        <end position="373"/>
    </location>
</feature>
<protein>
    <recommendedName>
        <fullName evidence="2">ATP-grasp domain-containing protein</fullName>
    </recommendedName>
</protein>
<dbReference type="GO" id="GO:0005524">
    <property type="term" value="F:ATP binding"/>
    <property type="evidence" value="ECO:0007669"/>
    <property type="project" value="UniProtKB-UniRule"/>
</dbReference>
<name>A0A848DET9_9PSEU</name>
<sequence length="376" mass="39755">MSQTAHFAAHIELATGLFRDLLSSERRAARALYTAFYRELWISAATDVGATVSELSDGTLEIGLGTGRVRVRNTHCSIDGREVIDRSRNKALVCRMLTKAGLPVPAHKVFSLATLGAAQGFLAAAQSPCVVKPARDTGAGQGVTTGVRMPVDLQRAAVAAAAAGARGGRKGRSGALASRLVGMLRSLSTVPLLVEHQVSGANYRLLYLDGMLLDAIRRDPPTVTGDGRSSVKALIDRVNSERLRSGGLHGQRLITRDLDLARTLAAQGLHETTVPAAGLVVRLKTTINENSPDRNHPARHELCEEIIEDGRRAAALVGARLAGVDILTLDPSVPLAKSGGCLLEVNTTPGLAMHHHSHPGQVAPAIALLRQLATRS</sequence>
<accession>A0A848DET9</accession>
<reference evidence="3 4" key="1">
    <citation type="submission" date="2020-04" db="EMBL/GenBank/DDBJ databases">
        <authorList>
            <person name="Klaysubun C."/>
            <person name="Duangmal K."/>
            <person name="Lipun K."/>
        </authorList>
    </citation>
    <scope>NUCLEOTIDE SEQUENCE [LARGE SCALE GENOMIC DNA]</scope>
    <source>
        <strain evidence="3 4">DSM 45300</strain>
    </source>
</reference>
<dbReference type="SUPFAM" id="SSF56059">
    <property type="entry name" value="Glutathione synthetase ATP-binding domain-like"/>
    <property type="match status" value="1"/>
</dbReference>
<dbReference type="GO" id="GO:0046872">
    <property type="term" value="F:metal ion binding"/>
    <property type="evidence" value="ECO:0007669"/>
    <property type="project" value="InterPro"/>
</dbReference>
<evidence type="ECO:0000313" key="3">
    <source>
        <dbReference type="EMBL" id="NMH91140.1"/>
    </source>
</evidence>
<comment type="caution">
    <text evidence="3">The sequence shown here is derived from an EMBL/GenBank/DDBJ whole genome shotgun (WGS) entry which is preliminary data.</text>
</comment>
<dbReference type="Gene3D" id="3.30.1490.20">
    <property type="entry name" value="ATP-grasp fold, A domain"/>
    <property type="match status" value="1"/>
</dbReference>
<evidence type="ECO:0000313" key="4">
    <source>
        <dbReference type="Proteomes" id="UP000586918"/>
    </source>
</evidence>
<dbReference type="PROSITE" id="PS50975">
    <property type="entry name" value="ATP_GRASP"/>
    <property type="match status" value="1"/>
</dbReference>
<organism evidence="3 4">
    <name type="scientific">Pseudonocardia bannensis</name>
    <dbReference type="NCBI Taxonomy" id="630973"/>
    <lineage>
        <taxon>Bacteria</taxon>
        <taxon>Bacillati</taxon>
        <taxon>Actinomycetota</taxon>
        <taxon>Actinomycetes</taxon>
        <taxon>Pseudonocardiales</taxon>
        <taxon>Pseudonocardiaceae</taxon>
        <taxon>Pseudonocardia</taxon>
    </lineage>
</organism>
<dbReference type="Gene3D" id="3.30.470.20">
    <property type="entry name" value="ATP-grasp fold, B domain"/>
    <property type="match status" value="1"/>
</dbReference>
<evidence type="ECO:0000256" key="1">
    <source>
        <dbReference type="PROSITE-ProRule" id="PRU00409"/>
    </source>
</evidence>
<dbReference type="EMBL" id="JAAXKZ010000013">
    <property type="protein sequence ID" value="NMH91140.1"/>
    <property type="molecule type" value="Genomic_DNA"/>
</dbReference>
<dbReference type="Proteomes" id="UP000586918">
    <property type="component" value="Unassembled WGS sequence"/>
</dbReference>
<dbReference type="RefSeq" id="WP_169410897.1">
    <property type="nucleotide sequence ID" value="NZ_JAAXKZ010000013.1"/>
</dbReference>
<dbReference type="InterPro" id="IPR013815">
    <property type="entry name" value="ATP_grasp_subdomain_1"/>
</dbReference>
<proteinExistence type="predicted"/>
<keyword evidence="1" id="KW-0067">ATP-binding</keyword>
<dbReference type="AlphaFoldDB" id="A0A848DET9"/>
<keyword evidence="1" id="KW-0547">Nucleotide-binding</keyword>
<keyword evidence="4" id="KW-1185">Reference proteome</keyword>
<dbReference type="InterPro" id="IPR011761">
    <property type="entry name" value="ATP-grasp"/>
</dbReference>
<gene>
    <name evidence="3" type="ORF">HF519_05935</name>
</gene>